<dbReference type="AlphaFoldDB" id="A0A1V8TFM6"/>
<sequence>MTDSSPAALARAINTISTFISHDELPGIDIPKSSTLVFCVPSILSQATYIFRTLERDPTLIDTLVLVGGIGHATSYIYDAVARHPEYQVLARHIDGLPEARVLELILRRFFDVTAITSAGCQILIEDQSTNCGANAVETKALLEREGVRIGERVVVVQDPTMCRRTVASFEKLYEELPQGERPTFVSFPVVVPTVEVVDGKLEYAALPAGSGVKVEELWEKQRFYELLVGEVARLHDDENGYGPKGKGFTGHVDVPKEVLAAAEVLRSSLGVTR</sequence>
<dbReference type="OrthoDB" id="17725at2759"/>
<dbReference type="InterPro" id="IPR051599">
    <property type="entry name" value="Cell_Envelope_Assoc"/>
</dbReference>
<comment type="caution">
    <text evidence="2">The sequence shown here is derived from an EMBL/GenBank/DDBJ whole genome shotgun (WGS) entry which is preliminary data.</text>
</comment>
<dbReference type="GO" id="GO:0005886">
    <property type="term" value="C:plasma membrane"/>
    <property type="evidence" value="ECO:0007669"/>
    <property type="project" value="TreeGrafter"/>
</dbReference>
<name>A0A1V8TFM6_9PEZI</name>
<accession>A0A1V8TFM6</accession>
<dbReference type="Proteomes" id="UP000192596">
    <property type="component" value="Unassembled WGS sequence"/>
</dbReference>
<gene>
    <name evidence="2" type="ORF">B0A48_04537</name>
</gene>
<dbReference type="InParanoid" id="A0A1V8TFM6"/>
<keyword evidence="3" id="KW-1185">Reference proteome</keyword>
<dbReference type="InterPro" id="IPR003848">
    <property type="entry name" value="DUF218"/>
</dbReference>
<proteinExistence type="predicted"/>
<dbReference type="EMBL" id="NAJO01000009">
    <property type="protein sequence ID" value="OQO10180.1"/>
    <property type="molecule type" value="Genomic_DNA"/>
</dbReference>
<dbReference type="Pfam" id="PF02698">
    <property type="entry name" value="DUF218"/>
    <property type="match status" value="1"/>
</dbReference>
<organism evidence="2 3">
    <name type="scientific">Cryoendolithus antarcticus</name>
    <dbReference type="NCBI Taxonomy" id="1507870"/>
    <lineage>
        <taxon>Eukaryota</taxon>
        <taxon>Fungi</taxon>
        <taxon>Dikarya</taxon>
        <taxon>Ascomycota</taxon>
        <taxon>Pezizomycotina</taxon>
        <taxon>Dothideomycetes</taxon>
        <taxon>Dothideomycetidae</taxon>
        <taxon>Cladosporiales</taxon>
        <taxon>Cladosporiaceae</taxon>
        <taxon>Cryoendolithus</taxon>
    </lineage>
</organism>
<evidence type="ECO:0000313" key="3">
    <source>
        <dbReference type="Proteomes" id="UP000192596"/>
    </source>
</evidence>
<evidence type="ECO:0000313" key="2">
    <source>
        <dbReference type="EMBL" id="OQO10180.1"/>
    </source>
</evidence>
<dbReference type="InterPro" id="IPR014729">
    <property type="entry name" value="Rossmann-like_a/b/a_fold"/>
</dbReference>
<dbReference type="PANTHER" id="PTHR30336">
    <property type="entry name" value="INNER MEMBRANE PROTEIN, PROBABLE PERMEASE"/>
    <property type="match status" value="1"/>
</dbReference>
<evidence type="ECO:0000259" key="1">
    <source>
        <dbReference type="Pfam" id="PF02698"/>
    </source>
</evidence>
<dbReference type="Gene3D" id="1.10.3620.10">
    <property type="entry name" value="YdcF like domain"/>
    <property type="match status" value="1"/>
</dbReference>
<dbReference type="PANTHER" id="PTHR30336:SF20">
    <property type="entry name" value="DUF218 DOMAIN-CONTAINING PROTEIN"/>
    <property type="match status" value="1"/>
</dbReference>
<dbReference type="Gene3D" id="3.40.50.620">
    <property type="entry name" value="HUPs"/>
    <property type="match status" value="1"/>
</dbReference>
<reference evidence="3" key="1">
    <citation type="submission" date="2017-03" db="EMBL/GenBank/DDBJ databases">
        <title>Genomes of endolithic fungi from Antarctica.</title>
        <authorList>
            <person name="Coleine C."/>
            <person name="Masonjones S."/>
            <person name="Stajich J.E."/>
        </authorList>
    </citation>
    <scope>NUCLEOTIDE SEQUENCE [LARGE SCALE GENOMIC DNA]</scope>
    <source>
        <strain evidence="3">CCFEE 5527</strain>
    </source>
</reference>
<feature type="domain" description="DUF218" evidence="1">
    <location>
        <begin position="96"/>
        <end position="184"/>
    </location>
</feature>
<protein>
    <recommendedName>
        <fullName evidence="1">DUF218 domain-containing protein</fullName>
    </recommendedName>
</protein>